<evidence type="ECO:0000313" key="3">
    <source>
        <dbReference type="Proteomes" id="UP000027604"/>
    </source>
</evidence>
<dbReference type="KEGG" id="jag:GJA_2592"/>
<sequence length="162" mass="17220">MNKLAVIGIACALSLIGVVPAHAAGKPAPLLQCPVAYPVPDDVAYEKTMLVFDAINQEFGAIFGADYERLDDAKVIARIGKTRIAPEAMTRVASLSGCAALIDITSSCSQYFSPEIGGPLFFLMEMKKTAPLRVQYDAAISALPDPHQKAAALQCIKLVAQK</sequence>
<reference evidence="2 3" key="1">
    <citation type="journal article" date="2015" name="Genome Announc.">
        <title>Genome Sequence of Mushroom Soft-Rot Pathogen Janthinobacterium agaricidamnosum.</title>
        <authorList>
            <person name="Graupner K."/>
            <person name="Lackner G."/>
            <person name="Hertweck C."/>
        </authorList>
    </citation>
    <scope>NUCLEOTIDE SEQUENCE [LARGE SCALE GENOMIC DNA]</scope>
    <source>
        <strain evidence="3">NBRC 102515 / DSM 9628</strain>
    </source>
</reference>
<dbReference type="HOGENOM" id="CLU_1633177_0_0_4"/>
<dbReference type="EMBL" id="HG322949">
    <property type="protein sequence ID" value="CDG83223.1"/>
    <property type="molecule type" value="Genomic_DNA"/>
</dbReference>
<keyword evidence="3" id="KW-1185">Reference proteome</keyword>
<dbReference type="AlphaFoldDB" id="W0V789"/>
<feature type="signal peptide" evidence="1">
    <location>
        <begin position="1"/>
        <end position="23"/>
    </location>
</feature>
<evidence type="ECO:0000313" key="2">
    <source>
        <dbReference type="EMBL" id="CDG83223.1"/>
    </source>
</evidence>
<gene>
    <name evidence="2" type="ORF">GJA_2592</name>
</gene>
<name>W0V789_9BURK</name>
<proteinExistence type="predicted"/>
<dbReference type="PATRIC" id="fig|1349767.4.peg.4322"/>
<dbReference type="Proteomes" id="UP000027604">
    <property type="component" value="Chromosome I"/>
</dbReference>
<dbReference type="OrthoDB" id="9960734at2"/>
<dbReference type="STRING" id="1349767.GJA_2592"/>
<feature type="chain" id="PRO_5004798580" evidence="1">
    <location>
        <begin position="24"/>
        <end position="162"/>
    </location>
</feature>
<accession>W0V789</accession>
<dbReference type="RefSeq" id="WP_038492515.1">
    <property type="nucleotide sequence ID" value="NZ_BCTH01000041.1"/>
</dbReference>
<evidence type="ECO:0000256" key="1">
    <source>
        <dbReference type="SAM" id="SignalP"/>
    </source>
</evidence>
<protein>
    <submittedName>
        <fullName evidence="2">Uncharacterized protein</fullName>
    </submittedName>
</protein>
<keyword evidence="1" id="KW-0732">Signal</keyword>
<organism evidence="2 3">
    <name type="scientific">Janthinobacterium agaricidamnosum NBRC 102515 = DSM 9628</name>
    <dbReference type="NCBI Taxonomy" id="1349767"/>
    <lineage>
        <taxon>Bacteria</taxon>
        <taxon>Pseudomonadati</taxon>
        <taxon>Pseudomonadota</taxon>
        <taxon>Betaproteobacteria</taxon>
        <taxon>Burkholderiales</taxon>
        <taxon>Oxalobacteraceae</taxon>
        <taxon>Janthinobacterium</taxon>
    </lineage>
</organism>